<evidence type="ECO:0000313" key="4">
    <source>
        <dbReference type="EMBL" id="GMN65952.1"/>
    </source>
</evidence>
<evidence type="ECO:0000256" key="2">
    <source>
        <dbReference type="SAM" id="Phobius"/>
    </source>
</evidence>
<keyword evidence="2" id="KW-0812">Transmembrane</keyword>
<dbReference type="Pfam" id="PF09331">
    <property type="entry name" value="DUF1985"/>
    <property type="match status" value="1"/>
</dbReference>
<dbReference type="InterPro" id="IPR015410">
    <property type="entry name" value="DUF1985"/>
</dbReference>
<dbReference type="EMBL" id="BTGU01000274">
    <property type="protein sequence ID" value="GMN65952.1"/>
    <property type="molecule type" value="Genomic_DNA"/>
</dbReference>
<dbReference type="AlphaFoldDB" id="A0AA88E0W2"/>
<feature type="compositionally biased region" description="Polar residues" evidence="1">
    <location>
        <begin position="403"/>
        <end position="421"/>
    </location>
</feature>
<keyword evidence="2" id="KW-1133">Transmembrane helix</keyword>
<proteinExistence type="predicted"/>
<keyword evidence="2" id="KW-0472">Membrane</keyword>
<feature type="region of interest" description="Disordered" evidence="1">
    <location>
        <begin position="480"/>
        <end position="506"/>
    </location>
</feature>
<protein>
    <recommendedName>
        <fullName evidence="3">DUF1985 domain-containing protein</fullName>
    </recommendedName>
</protein>
<feature type="region of interest" description="Disordered" evidence="1">
    <location>
        <begin position="403"/>
        <end position="436"/>
    </location>
</feature>
<evidence type="ECO:0000256" key="1">
    <source>
        <dbReference type="SAM" id="MobiDB-lite"/>
    </source>
</evidence>
<feature type="transmembrane region" description="Helical" evidence="2">
    <location>
        <begin position="229"/>
        <end position="245"/>
    </location>
</feature>
<feature type="region of interest" description="Disordered" evidence="1">
    <location>
        <begin position="1"/>
        <end position="27"/>
    </location>
</feature>
<dbReference type="Proteomes" id="UP001187192">
    <property type="component" value="Unassembled WGS sequence"/>
</dbReference>
<organism evidence="4 5">
    <name type="scientific">Ficus carica</name>
    <name type="common">Common fig</name>
    <dbReference type="NCBI Taxonomy" id="3494"/>
    <lineage>
        <taxon>Eukaryota</taxon>
        <taxon>Viridiplantae</taxon>
        <taxon>Streptophyta</taxon>
        <taxon>Embryophyta</taxon>
        <taxon>Tracheophyta</taxon>
        <taxon>Spermatophyta</taxon>
        <taxon>Magnoliopsida</taxon>
        <taxon>eudicotyledons</taxon>
        <taxon>Gunneridae</taxon>
        <taxon>Pentapetalae</taxon>
        <taxon>rosids</taxon>
        <taxon>fabids</taxon>
        <taxon>Rosales</taxon>
        <taxon>Moraceae</taxon>
        <taxon>Ficeae</taxon>
        <taxon>Ficus</taxon>
    </lineage>
</organism>
<keyword evidence="5" id="KW-1185">Reference proteome</keyword>
<reference evidence="4" key="1">
    <citation type="submission" date="2023-07" db="EMBL/GenBank/DDBJ databases">
        <title>draft genome sequence of fig (Ficus carica).</title>
        <authorList>
            <person name="Takahashi T."/>
            <person name="Nishimura K."/>
        </authorList>
    </citation>
    <scope>NUCLEOTIDE SEQUENCE</scope>
</reference>
<feature type="compositionally biased region" description="Polar residues" evidence="1">
    <location>
        <begin position="543"/>
        <end position="561"/>
    </location>
</feature>
<gene>
    <name evidence="4" type="ORF">TIFTF001_035007</name>
</gene>
<feature type="region of interest" description="Disordered" evidence="1">
    <location>
        <begin position="518"/>
        <end position="566"/>
    </location>
</feature>
<comment type="caution">
    <text evidence="4">The sequence shown here is derived from an EMBL/GenBank/DDBJ whole genome shotgun (WGS) entry which is preliminary data.</text>
</comment>
<feature type="transmembrane region" description="Helical" evidence="2">
    <location>
        <begin position="285"/>
        <end position="305"/>
    </location>
</feature>
<evidence type="ECO:0000313" key="5">
    <source>
        <dbReference type="Proteomes" id="UP001187192"/>
    </source>
</evidence>
<feature type="compositionally biased region" description="Basic and acidic residues" evidence="1">
    <location>
        <begin position="17"/>
        <end position="26"/>
    </location>
</feature>
<name>A0AA88E0W2_FICCA</name>
<feature type="domain" description="DUF1985" evidence="3">
    <location>
        <begin position="80"/>
        <end position="204"/>
    </location>
</feature>
<dbReference type="PANTHER" id="PTHR48449">
    <property type="entry name" value="DUF1985 DOMAIN-CONTAINING PROTEIN"/>
    <property type="match status" value="1"/>
</dbReference>
<sequence>MSVNKQMSYKGLKRKHGEMDMHDSNESQRLTCAVEENTYEAEEYELVIHQPCIQHFMKLNTLGWAGQVFHNTLMRLTDHSDNGDALWFQVGKELGRFSIYEFGLITGMKCVGSTHLPPMAENKLIRRYFPTVRGVSRENLELQMSNVKFDNDEDAIKLSLLYIIFCILLSNANSVKIDPKFFALADNLDEFNEFPWGVLSWEATRAAICATVDNRTSSKRRPLKKSRQVYYSIAGFPYALLVWAYESIPTMAAKFTTNYKQDIPRMLSWITADNVKFDEVIYDRVVITVMTTPVMLLLVLVIYYYDRMVIPLKCVGMLPTEEELKDLWVAQLFLKNPKAVPQLLLKPSVARSSSSTNSEWQEFKEEIRGQVDSINKSLRVLKKDQKKSNKLLRRVLKMLTDNMSQQAQGKAQPGTPVTSRQPMDVPTNESDDLKTTSDDIATGLQNEVIIDSSIGVAADIGVQAAIEFLTGETVIVSHQHVEEESNKEESMPHPEKGKKENKDDKIISGQDVVQHASLAKEASTNDVVPKKKRARLSRLGQRPTGSRTEVGSPTREPSQSICALPPSLADEPPALMLEEFREWINNVITENICFLVNGIPDTMSSITHWTNPMTSESWRWRKKVGIMNWQPPLFGYGMSLLLLEEEDQALSQLGTTKDDNGRHIGKTWFDVNTLLIPVNLAVLKHWVLVKLELTDWTMEVYDFLEHESPHNEKV</sequence>
<dbReference type="PANTHER" id="PTHR48449:SF1">
    <property type="entry name" value="DUF1985 DOMAIN-CONTAINING PROTEIN"/>
    <property type="match status" value="1"/>
</dbReference>
<evidence type="ECO:0000259" key="3">
    <source>
        <dbReference type="Pfam" id="PF09331"/>
    </source>
</evidence>
<accession>A0AA88E0W2</accession>